<evidence type="ECO:0000256" key="1">
    <source>
        <dbReference type="SAM" id="MobiDB-lite"/>
    </source>
</evidence>
<accession>E5AV47</accession>
<protein>
    <submittedName>
        <fullName evidence="2">Uncharacterized protein</fullName>
    </submittedName>
</protein>
<gene>
    <name evidence="2" type="ordered locus">RBRH_04274</name>
</gene>
<evidence type="ECO:0000313" key="2">
    <source>
        <dbReference type="EMBL" id="CBW76971.1"/>
    </source>
</evidence>
<geneLocation type="plasmid" evidence="2 3">
    <name>pBRH01</name>
</geneLocation>
<sequence>MSARHRPTEGKDAQRYSRACTPTQRSKLRIVVYGFAYERVRAQNQSYIGL</sequence>
<feature type="region of interest" description="Disordered" evidence="1">
    <location>
        <begin position="1"/>
        <end position="20"/>
    </location>
</feature>
<dbReference type="KEGG" id="brh:RBRH_04274"/>
<dbReference type="EMBL" id="FR687360">
    <property type="protein sequence ID" value="CBW76971.1"/>
    <property type="molecule type" value="Genomic_DNA"/>
</dbReference>
<feature type="compositionally biased region" description="Basic and acidic residues" evidence="1">
    <location>
        <begin position="1"/>
        <end position="15"/>
    </location>
</feature>
<dbReference type="HOGENOM" id="CLU_3115599_0_0_4"/>
<reference evidence="2 3" key="1">
    <citation type="journal article" date="2011" name="J. Bacteriol.">
        <title>Complete genome sequence of Burkholderia rhizoxinica, an endosymbiont of Rhizopus microsporus.</title>
        <authorList>
            <person name="Lackner G."/>
            <person name="Moebius N."/>
            <person name="Partida-Martinez L."/>
            <person name="Hertweck C."/>
        </authorList>
    </citation>
    <scope>NUCLEOTIDE SEQUENCE [LARGE SCALE GENOMIC DNA]</scope>
    <source>
        <strain evidence="3">DSM 19002 / CIP 109453 / HKI 454</strain>
        <plasmid evidence="2 3">pBRH01</plasmid>
    </source>
</reference>
<keyword evidence="2" id="KW-0614">Plasmid</keyword>
<organism evidence="2 3">
    <name type="scientific">Mycetohabitans rhizoxinica (strain DSM 19002 / CIP 109453 / HKI 454)</name>
    <name type="common">Paraburkholderia rhizoxinica</name>
    <dbReference type="NCBI Taxonomy" id="882378"/>
    <lineage>
        <taxon>Bacteria</taxon>
        <taxon>Pseudomonadati</taxon>
        <taxon>Pseudomonadota</taxon>
        <taxon>Betaproteobacteria</taxon>
        <taxon>Burkholderiales</taxon>
        <taxon>Burkholderiaceae</taxon>
        <taxon>Mycetohabitans</taxon>
    </lineage>
</organism>
<evidence type="ECO:0000313" key="3">
    <source>
        <dbReference type="Proteomes" id="UP000007437"/>
    </source>
</evidence>
<name>E5AV47_MYCRK</name>
<dbReference type="AlphaFoldDB" id="E5AV47"/>
<proteinExistence type="predicted"/>
<dbReference type="Proteomes" id="UP000007437">
    <property type="component" value="Plasmid pBRH01"/>
</dbReference>